<dbReference type="AlphaFoldDB" id="A0AAN9PF58"/>
<dbReference type="Proteomes" id="UP001359559">
    <property type="component" value="Unassembled WGS sequence"/>
</dbReference>
<organism evidence="1 2">
    <name type="scientific">Clitoria ternatea</name>
    <name type="common">Butterfly pea</name>
    <dbReference type="NCBI Taxonomy" id="43366"/>
    <lineage>
        <taxon>Eukaryota</taxon>
        <taxon>Viridiplantae</taxon>
        <taxon>Streptophyta</taxon>
        <taxon>Embryophyta</taxon>
        <taxon>Tracheophyta</taxon>
        <taxon>Spermatophyta</taxon>
        <taxon>Magnoliopsida</taxon>
        <taxon>eudicotyledons</taxon>
        <taxon>Gunneridae</taxon>
        <taxon>Pentapetalae</taxon>
        <taxon>rosids</taxon>
        <taxon>fabids</taxon>
        <taxon>Fabales</taxon>
        <taxon>Fabaceae</taxon>
        <taxon>Papilionoideae</taxon>
        <taxon>50 kb inversion clade</taxon>
        <taxon>NPAAA clade</taxon>
        <taxon>indigoferoid/millettioid clade</taxon>
        <taxon>Phaseoleae</taxon>
        <taxon>Clitoria</taxon>
    </lineage>
</organism>
<sequence>MECFARSLRAWRRHCLFLSFFPNPNFSLLAPLSSPSYSKFVFTQSTTSVPDVSSSRVLREDYYSLLPLVLAGHFGIGLAETTYVDNAAGNVDVQDRVRKERKRIEELLRSRGIQYGSYPRFTVAAKGQKVIPWLAYTIVYTLR</sequence>
<reference evidence="1 2" key="1">
    <citation type="submission" date="2024-01" db="EMBL/GenBank/DDBJ databases">
        <title>The genomes of 5 underutilized Papilionoideae crops provide insights into root nodulation and disease resistance.</title>
        <authorList>
            <person name="Yuan L."/>
        </authorList>
    </citation>
    <scope>NUCLEOTIDE SEQUENCE [LARGE SCALE GENOMIC DNA]</scope>
    <source>
        <strain evidence="1">LY-2023</strain>
        <tissue evidence="1">Leaf</tissue>
    </source>
</reference>
<keyword evidence="2" id="KW-1185">Reference proteome</keyword>
<proteinExistence type="predicted"/>
<evidence type="ECO:0000313" key="1">
    <source>
        <dbReference type="EMBL" id="KAK7294857.1"/>
    </source>
</evidence>
<gene>
    <name evidence="1" type="ORF">RJT34_17754</name>
</gene>
<name>A0AAN9PF58_CLITE</name>
<accession>A0AAN9PF58</accession>
<evidence type="ECO:0000313" key="2">
    <source>
        <dbReference type="Proteomes" id="UP001359559"/>
    </source>
</evidence>
<dbReference type="EMBL" id="JAYKXN010000004">
    <property type="protein sequence ID" value="KAK7294857.1"/>
    <property type="molecule type" value="Genomic_DNA"/>
</dbReference>
<protein>
    <submittedName>
        <fullName evidence="1">Uncharacterized protein</fullName>
    </submittedName>
</protein>
<comment type="caution">
    <text evidence="1">The sequence shown here is derived from an EMBL/GenBank/DDBJ whole genome shotgun (WGS) entry which is preliminary data.</text>
</comment>